<evidence type="ECO:0000313" key="3">
    <source>
        <dbReference type="EMBL" id="QDQ96436.1"/>
    </source>
</evidence>
<dbReference type="SUPFAM" id="SSF52402">
    <property type="entry name" value="Adenine nucleotide alpha hydrolases-like"/>
    <property type="match status" value="1"/>
</dbReference>
<dbReference type="Gene3D" id="3.40.50.620">
    <property type="entry name" value="HUPs"/>
    <property type="match status" value="1"/>
</dbReference>
<keyword evidence="4" id="KW-1185">Reference proteome</keyword>
<protein>
    <submittedName>
        <fullName evidence="3">Universal stress protein</fullName>
    </submittedName>
</protein>
<dbReference type="EMBL" id="CP041765">
    <property type="protein sequence ID" value="QDQ96436.1"/>
    <property type="molecule type" value="Genomic_DNA"/>
</dbReference>
<dbReference type="Proteomes" id="UP000317344">
    <property type="component" value="Chromosome"/>
</dbReference>
<dbReference type="PANTHER" id="PTHR46268:SF6">
    <property type="entry name" value="UNIVERSAL STRESS PROTEIN UP12"/>
    <property type="match status" value="1"/>
</dbReference>
<dbReference type="InterPro" id="IPR006016">
    <property type="entry name" value="UspA"/>
</dbReference>
<dbReference type="Pfam" id="PF00582">
    <property type="entry name" value="Usp"/>
    <property type="match status" value="1"/>
</dbReference>
<organism evidence="3 4">
    <name type="scientific">Tomitella fengzijianii</name>
    <dbReference type="NCBI Taxonomy" id="2597660"/>
    <lineage>
        <taxon>Bacteria</taxon>
        <taxon>Bacillati</taxon>
        <taxon>Actinomycetota</taxon>
        <taxon>Actinomycetes</taxon>
        <taxon>Mycobacteriales</taxon>
        <taxon>Tomitella</taxon>
    </lineage>
</organism>
<gene>
    <name evidence="3" type="ORF">FO059_02590</name>
</gene>
<reference evidence="3 4" key="1">
    <citation type="submission" date="2019-07" db="EMBL/GenBank/DDBJ databases">
        <title>Tomitella cavernea sp. nov., an actinomycete isolated from soil.</title>
        <authorList>
            <person name="Cheng J."/>
        </authorList>
    </citation>
    <scope>NUCLEOTIDE SEQUENCE [LARGE SCALE GENOMIC DNA]</scope>
    <source>
        <strain evidence="3 4">HY188</strain>
    </source>
</reference>
<dbReference type="KEGG" id="toy:FO059_02590"/>
<evidence type="ECO:0000313" key="4">
    <source>
        <dbReference type="Proteomes" id="UP000317344"/>
    </source>
</evidence>
<dbReference type="PANTHER" id="PTHR46268">
    <property type="entry name" value="STRESS RESPONSE PROTEIN NHAX"/>
    <property type="match status" value="1"/>
</dbReference>
<accession>A0A516X000</accession>
<sequence>MDRVGMDKCIVVGFDGLPAGRAALAKSAELAAALGAWLAVVHVPDTADEPVDPDSPAWAEGRDAAVAAVRASAEHELAATAVRWRFDALAGPPAAVLGSVADEEHADMIVLGAPRAGLAAAMERLLGDAVAVQLLRHGHRPVLVVPEHSR</sequence>
<evidence type="ECO:0000259" key="2">
    <source>
        <dbReference type="Pfam" id="PF00582"/>
    </source>
</evidence>
<reference evidence="3 4" key="2">
    <citation type="submission" date="2019-07" db="EMBL/GenBank/DDBJ databases">
        <authorList>
            <person name="Huang Y."/>
        </authorList>
    </citation>
    <scope>NUCLEOTIDE SEQUENCE [LARGE SCALE GENOMIC DNA]</scope>
    <source>
        <strain evidence="3 4">HY188</strain>
    </source>
</reference>
<evidence type="ECO:0000256" key="1">
    <source>
        <dbReference type="ARBA" id="ARBA00008791"/>
    </source>
</evidence>
<comment type="similarity">
    <text evidence="1">Belongs to the universal stress protein A family.</text>
</comment>
<dbReference type="RefSeq" id="WP_143906112.1">
    <property type="nucleotide sequence ID" value="NZ_VMEF01000011.1"/>
</dbReference>
<dbReference type="CDD" id="cd00293">
    <property type="entry name" value="USP-like"/>
    <property type="match status" value="1"/>
</dbReference>
<dbReference type="OrthoDB" id="4462150at2"/>
<dbReference type="InterPro" id="IPR014729">
    <property type="entry name" value="Rossmann-like_a/b/a_fold"/>
</dbReference>
<proteinExistence type="inferred from homology"/>
<name>A0A516X000_9ACTN</name>
<dbReference type="AlphaFoldDB" id="A0A516X000"/>
<feature type="domain" description="UspA" evidence="2">
    <location>
        <begin position="10"/>
        <end position="146"/>
    </location>
</feature>